<gene>
    <name evidence="2" type="ORF">KFL_003320120</name>
</gene>
<dbReference type="OrthoDB" id="420076at2759"/>
<dbReference type="CDD" id="cd00143">
    <property type="entry name" value="PP2Cc"/>
    <property type="match status" value="1"/>
</dbReference>
<dbReference type="PROSITE" id="PS51746">
    <property type="entry name" value="PPM_2"/>
    <property type="match status" value="1"/>
</dbReference>
<reference evidence="2 3" key="1">
    <citation type="journal article" date="2014" name="Nat. Commun.">
        <title>Klebsormidium flaccidum genome reveals primary factors for plant terrestrial adaptation.</title>
        <authorList>
            <person name="Hori K."/>
            <person name="Maruyama F."/>
            <person name="Fujisawa T."/>
            <person name="Togashi T."/>
            <person name="Yamamoto N."/>
            <person name="Seo M."/>
            <person name="Sato S."/>
            <person name="Yamada T."/>
            <person name="Mori H."/>
            <person name="Tajima N."/>
            <person name="Moriyama T."/>
            <person name="Ikeuchi M."/>
            <person name="Watanabe M."/>
            <person name="Wada H."/>
            <person name="Kobayashi K."/>
            <person name="Saito M."/>
            <person name="Masuda T."/>
            <person name="Sasaki-Sekimoto Y."/>
            <person name="Mashiguchi K."/>
            <person name="Awai K."/>
            <person name="Shimojima M."/>
            <person name="Masuda S."/>
            <person name="Iwai M."/>
            <person name="Nobusawa T."/>
            <person name="Narise T."/>
            <person name="Kondo S."/>
            <person name="Saito H."/>
            <person name="Sato R."/>
            <person name="Murakawa M."/>
            <person name="Ihara Y."/>
            <person name="Oshima-Yamada Y."/>
            <person name="Ohtaka K."/>
            <person name="Satoh M."/>
            <person name="Sonobe K."/>
            <person name="Ishii M."/>
            <person name="Ohtani R."/>
            <person name="Kanamori-Sato M."/>
            <person name="Honoki R."/>
            <person name="Miyazaki D."/>
            <person name="Mochizuki H."/>
            <person name="Umetsu J."/>
            <person name="Higashi K."/>
            <person name="Shibata D."/>
            <person name="Kamiya Y."/>
            <person name="Sato N."/>
            <person name="Nakamura Y."/>
            <person name="Tabata S."/>
            <person name="Ida S."/>
            <person name="Kurokawa K."/>
            <person name="Ohta H."/>
        </authorList>
    </citation>
    <scope>NUCLEOTIDE SEQUENCE [LARGE SCALE GENOMIC DNA]</scope>
    <source>
        <strain evidence="2 3">NIES-2285</strain>
    </source>
</reference>
<dbReference type="EMBL" id="DF237281">
    <property type="protein sequence ID" value="GAQ87119.1"/>
    <property type="molecule type" value="Genomic_DNA"/>
</dbReference>
<dbReference type="InterPro" id="IPR015655">
    <property type="entry name" value="PP2C"/>
</dbReference>
<protein>
    <submittedName>
        <fullName evidence="2">Protein phosphatase 2C family protein</fullName>
    </submittedName>
</protein>
<keyword evidence="3" id="KW-1185">Reference proteome</keyword>
<evidence type="ECO:0000313" key="2">
    <source>
        <dbReference type="EMBL" id="GAQ87119.1"/>
    </source>
</evidence>
<dbReference type="InterPro" id="IPR036457">
    <property type="entry name" value="PPM-type-like_dom_sf"/>
</dbReference>
<name>A0A1Y1ICF9_KLENI</name>
<dbReference type="GO" id="GO:1902531">
    <property type="term" value="P:regulation of intracellular signal transduction"/>
    <property type="evidence" value="ECO:0000318"/>
    <property type="project" value="GO_Central"/>
</dbReference>
<sequence>MAAGPGIWSQALIKSPVCDVSFAAVQANAIMEDASQVVIGPEGFFVTVNDGHGGAEASRFATDNLYKHLQVHAAEEGGLGVPALQHAYEALEASFTELVSRSFEEHPRLACVGTCSLSGLVAGDGEQLIVGNLGDTRAVLGTSSGAVKKSDSKKGLIRSHGDDESVSAVQLSTDHNVNIAEERRKMEERFPEDKEVVIDTRGSYRVKGRIQVCRTIGDVYMKHQEFNQSPLPPSIQLKEPVTTPYLLSEPAIHVRTLQPGDQFAIFATDGLWDLLSNQEAVDMVARHSKEGIAKRLIRTALERVAKRIDVKYAELERLGVGQRRNLHDDITVVVVFFKPFPKVRTNIPLKIVKGGEDAGSAWGTEPPSPKGNLRLHTTTNRLMHSLACSCCMVDD</sequence>
<dbReference type="STRING" id="105231.A0A1Y1ICF9"/>
<feature type="domain" description="PPM-type phosphatase" evidence="1">
    <location>
        <begin position="19"/>
        <end position="337"/>
    </location>
</feature>
<dbReference type="SMART" id="SM00332">
    <property type="entry name" value="PP2Cc"/>
    <property type="match status" value="1"/>
</dbReference>
<dbReference type="PANTHER" id="PTHR47992">
    <property type="entry name" value="PROTEIN PHOSPHATASE"/>
    <property type="match status" value="1"/>
</dbReference>
<dbReference type="OMA" id="WPMKPQM"/>
<evidence type="ECO:0000313" key="3">
    <source>
        <dbReference type="Proteomes" id="UP000054558"/>
    </source>
</evidence>
<dbReference type="Gene3D" id="3.60.40.10">
    <property type="entry name" value="PPM-type phosphatase domain"/>
    <property type="match status" value="1"/>
</dbReference>
<dbReference type="SUPFAM" id="SSF81606">
    <property type="entry name" value="PP2C-like"/>
    <property type="match status" value="1"/>
</dbReference>
<dbReference type="GO" id="GO:0004722">
    <property type="term" value="F:protein serine/threonine phosphatase activity"/>
    <property type="evidence" value="ECO:0000318"/>
    <property type="project" value="GO_Central"/>
</dbReference>
<dbReference type="AlphaFoldDB" id="A0A1Y1ICF9"/>
<dbReference type="Proteomes" id="UP000054558">
    <property type="component" value="Unassembled WGS sequence"/>
</dbReference>
<dbReference type="Pfam" id="PF00481">
    <property type="entry name" value="PP2C"/>
    <property type="match status" value="1"/>
</dbReference>
<organism evidence="2 3">
    <name type="scientific">Klebsormidium nitens</name>
    <name type="common">Green alga</name>
    <name type="synonym">Ulothrix nitens</name>
    <dbReference type="NCBI Taxonomy" id="105231"/>
    <lineage>
        <taxon>Eukaryota</taxon>
        <taxon>Viridiplantae</taxon>
        <taxon>Streptophyta</taxon>
        <taxon>Klebsormidiophyceae</taxon>
        <taxon>Klebsormidiales</taxon>
        <taxon>Klebsormidiaceae</taxon>
        <taxon>Klebsormidium</taxon>
    </lineage>
</organism>
<proteinExistence type="predicted"/>
<accession>A0A1Y1ICF9</accession>
<dbReference type="InterPro" id="IPR001932">
    <property type="entry name" value="PPM-type_phosphatase-like_dom"/>
</dbReference>
<evidence type="ECO:0000259" key="1">
    <source>
        <dbReference type="PROSITE" id="PS51746"/>
    </source>
</evidence>